<dbReference type="RefSeq" id="WP_086250852.1">
    <property type="nucleotide sequence ID" value="NZ_NFFZ01000014.1"/>
</dbReference>
<evidence type="ECO:0000259" key="1">
    <source>
        <dbReference type="Pfam" id="PF13304"/>
    </source>
</evidence>
<dbReference type="SUPFAM" id="SSF52540">
    <property type="entry name" value="P-loop containing nucleoside triphosphate hydrolases"/>
    <property type="match status" value="1"/>
</dbReference>
<dbReference type="Pfam" id="PF13304">
    <property type="entry name" value="AAA_21"/>
    <property type="match status" value="1"/>
</dbReference>
<dbReference type="PIRSF" id="PIRSF029347">
    <property type="entry name" value="RecF"/>
    <property type="match status" value="1"/>
</dbReference>
<dbReference type="InterPro" id="IPR003959">
    <property type="entry name" value="ATPase_AAA_core"/>
</dbReference>
<dbReference type="GO" id="GO:0006302">
    <property type="term" value="P:double-strand break repair"/>
    <property type="evidence" value="ECO:0007669"/>
    <property type="project" value="TreeGrafter"/>
</dbReference>
<feature type="domain" description="ATPase AAA-type core" evidence="1">
    <location>
        <begin position="25"/>
        <end position="342"/>
    </location>
</feature>
<reference evidence="2 3" key="1">
    <citation type="submission" date="2017-05" db="EMBL/GenBank/DDBJ databases">
        <authorList>
            <person name="Song R."/>
            <person name="Chenine A.L."/>
            <person name="Ruprecht R.M."/>
        </authorList>
    </citation>
    <scope>NUCLEOTIDE SEQUENCE [LARGE SCALE GENOMIC DNA]</scope>
    <source>
        <strain evidence="2 3">S567_C10_BS</strain>
    </source>
</reference>
<evidence type="ECO:0000313" key="3">
    <source>
        <dbReference type="Proteomes" id="UP000194857"/>
    </source>
</evidence>
<accession>A0A241XLT9</accession>
<dbReference type="GO" id="GO:0005524">
    <property type="term" value="F:ATP binding"/>
    <property type="evidence" value="ECO:0007669"/>
    <property type="project" value="InterPro"/>
</dbReference>
<dbReference type="Gene3D" id="3.40.50.300">
    <property type="entry name" value="P-loop containing nucleotide triphosphate hydrolases"/>
    <property type="match status" value="1"/>
</dbReference>
<dbReference type="GO" id="GO:0016887">
    <property type="term" value="F:ATP hydrolysis activity"/>
    <property type="evidence" value="ECO:0007669"/>
    <property type="project" value="InterPro"/>
</dbReference>
<proteinExistence type="predicted"/>
<dbReference type="InterPro" id="IPR014555">
    <property type="entry name" value="RecF-like"/>
</dbReference>
<dbReference type="InterPro" id="IPR027417">
    <property type="entry name" value="P-loop_NTPase"/>
</dbReference>
<dbReference type="GO" id="GO:0000731">
    <property type="term" value="P:DNA synthesis involved in DNA repair"/>
    <property type="evidence" value="ECO:0007669"/>
    <property type="project" value="TreeGrafter"/>
</dbReference>
<dbReference type="PANTHER" id="PTHR32182">
    <property type="entry name" value="DNA REPLICATION AND REPAIR PROTEIN RECF"/>
    <property type="match status" value="1"/>
</dbReference>
<comment type="caution">
    <text evidence="2">The sequence shown here is derived from an EMBL/GenBank/DDBJ whole genome shotgun (WGS) entry which is preliminary data.</text>
</comment>
<sequence>MAIIEKISIDGFKSIWNESIELGQLNIFLGTNGAGKSNLLEAIAMVSSSLEGGIDYERLARRGSRLSSPEIFRSAFKGKDRRHTFKIEVCVGGVNYNMSVRSVNSFSYFSESVRYKNRTIAGRSHNGSTLLGVPFDSKLDQKRSIFPFLQSLRPKELAENKKTPADLLSTVEKFAIYSPSTPILRGIATDSSSKSPLGIYGGRLAEALNEVINEKNSTTDLRRFFRLLDWFKKIGTTQETEQELISEHVNLGRLKLRYEDKYMKSTFNKLYAYDVSEGALFVLFVLVLLIHKDSPPIFALDNIDNALNPGLVRSLMGHIVQILKDHEEKQIFLTTHNPSTLDGLDIFNEKHRLFIVERNEEGHTKCRRIAPPEGMTKKDWEEKYFGMKLSEIWLSGAIGGMPIGF</sequence>
<protein>
    <recommendedName>
        <fullName evidence="1">ATPase AAA-type core domain-containing protein</fullName>
    </recommendedName>
</protein>
<gene>
    <name evidence="2" type="ORF">CAZ10_24540</name>
</gene>
<organism evidence="2 3">
    <name type="scientific">Pseudomonas aeruginosa</name>
    <dbReference type="NCBI Taxonomy" id="287"/>
    <lineage>
        <taxon>Bacteria</taxon>
        <taxon>Pseudomonadati</taxon>
        <taxon>Pseudomonadota</taxon>
        <taxon>Gammaproteobacteria</taxon>
        <taxon>Pseudomonadales</taxon>
        <taxon>Pseudomonadaceae</taxon>
        <taxon>Pseudomonas</taxon>
    </lineage>
</organism>
<dbReference type="EMBL" id="NFFZ01000014">
    <property type="protein sequence ID" value="OTI58287.1"/>
    <property type="molecule type" value="Genomic_DNA"/>
</dbReference>
<evidence type="ECO:0000313" key="2">
    <source>
        <dbReference type="EMBL" id="OTI58287.1"/>
    </source>
</evidence>
<dbReference type="AlphaFoldDB" id="A0A241XLT9"/>
<dbReference type="Proteomes" id="UP000194857">
    <property type="component" value="Unassembled WGS sequence"/>
</dbReference>
<name>A0A241XLT9_PSEAI</name>
<dbReference type="PANTHER" id="PTHR32182:SF22">
    <property type="entry name" value="ATP-DEPENDENT ENDONUCLEASE, OLD FAMILY-RELATED"/>
    <property type="match status" value="1"/>
</dbReference>